<dbReference type="Pfam" id="PF01416">
    <property type="entry name" value="PseudoU_synth_1"/>
    <property type="match status" value="1"/>
</dbReference>
<comment type="similarity">
    <text evidence="1 4 5">Belongs to the tRNA pseudouridine synthase TruA family.</text>
</comment>
<reference evidence="8" key="1">
    <citation type="journal article" date="2019" name="Int. J. Syst. Evol. Microbiol.">
        <title>The Global Catalogue of Microorganisms (GCM) 10K type strain sequencing project: providing services to taxonomists for standard genome sequencing and annotation.</title>
        <authorList>
            <consortium name="The Broad Institute Genomics Platform"/>
            <consortium name="The Broad Institute Genome Sequencing Center for Infectious Disease"/>
            <person name="Wu L."/>
            <person name="Ma J."/>
        </authorList>
    </citation>
    <scope>NUCLEOTIDE SEQUENCE [LARGE SCALE GENOMIC DNA]</scope>
    <source>
        <strain evidence="8">CGMCC 1.15480</strain>
    </source>
</reference>
<comment type="function">
    <text evidence="4">Formation of pseudouridine at positions 38, 39 and 40 in the anticodon stem and loop of transfer RNAs.</text>
</comment>
<comment type="subunit">
    <text evidence="4">Homodimer.</text>
</comment>
<dbReference type="CDD" id="cd02570">
    <property type="entry name" value="PseudoU_synth_EcTruA"/>
    <property type="match status" value="1"/>
</dbReference>
<sequence length="328" mass="35166">MPVPALAGAGIVRYPGIPSSEENMSAQVTFPRPEPGEDEPMLRIRLGIAYDGAPFAGWATQPAAPTVQGALEDGLALLLRRPVRLTVAGRTDAGVHARGQVAHLDVTATEWEGLRRRDTGDPADALLRRMRGVLGRVLGDIGPHAADAVVVHRAAVAPAGFDARFSALARRYSYRIADPAAGRDPLRRGSVLWHPEALDVDALNAAAAAVTGVGDFLSFCKPREHATTVRELQRFAFTREPDGVVVADVQADAFCHHMVRGLIGAALQAGDGRRDTGWVRERLDARIRDSATRLAPPHPLVLEEVVYPADADLAARADATRARRDPLV</sequence>
<keyword evidence="2 4" id="KW-0819">tRNA processing</keyword>
<keyword evidence="3 4" id="KW-0413">Isomerase</keyword>
<dbReference type="EMBL" id="BMJI01000004">
    <property type="protein sequence ID" value="GGC85950.1"/>
    <property type="molecule type" value="Genomic_DNA"/>
</dbReference>
<comment type="catalytic activity">
    <reaction evidence="4 5">
        <text>uridine(38/39/40) in tRNA = pseudouridine(38/39/40) in tRNA</text>
        <dbReference type="Rhea" id="RHEA:22376"/>
        <dbReference type="Rhea" id="RHEA-COMP:10085"/>
        <dbReference type="Rhea" id="RHEA-COMP:10087"/>
        <dbReference type="ChEBI" id="CHEBI:65314"/>
        <dbReference type="ChEBI" id="CHEBI:65315"/>
        <dbReference type="EC" id="5.4.99.12"/>
    </reaction>
</comment>
<dbReference type="Proteomes" id="UP000597761">
    <property type="component" value="Unassembled WGS sequence"/>
</dbReference>
<name>A0ABQ1NXB1_9MICC</name>
<evidence type="ECO:0000256" key="1">
    <source>
        <dbReference type="ARBA" id="ARBA00009375"/>
    </source>
</evidence>
<evidence type="ECO:0000256" key="2">
    <source>
        <dbReference type="ARBA" id="ARBA00022694"/>
    </source>
</evidence>
<dbReference type="InterPro" id="IPR020095">
    <property type="entry name" value="PsdUridine_synth_TruA_C"/>
</dbReference>
<evidence type="ECO:0000259" key="6">
    <source>
        <dbReference type="Pfam" id="PF01416"/>
    </source>
</evidence>
<gene>
    <name evidence="4 7" type="primary">truA</name>
    <name evidence="7" type="ORF">GCM10011512_11030</name>
</gene>
<dbReference type="Gene3D" id="3.30.70.580">
    <property type="entry name" value="Pseudouridine synthase I, catalytic domain, N-terminal subdomain"/>
    <property type="match status" value="1"/>
</dbReference>
<dbReference type="PANTHER" id="PTHR11142:SF0">
    <property type="entry name" value="TRNA PSEUDOURIDINE SYNTHASE-LIKE 1"/>
    <property type="match status" value="1"/>
</dbReference>
<dbReference type="PANTHER" id="PTHR11142">
    <property type="entry name" value="PSEUDOURIDYLATE SYNTHASE"/>
    <property type="match status" value="1"/>
</dbReference>
<evidence type="ECO:0000313" key="8">
    <source>
        <dbReference type="Proteomes" id="UP000597761"/>
    </source>
</evidence>
<feature type="domain" description="Pseudouridine synthase I TruA alpha/beta" evidence="6">
    <location>
        <begin position="206"/>
        <end position="308"/>
    </location>
</feature>
<dbReference type="Gene3D" id="3.30.70.660">
    <property type="entry name" value="Pseudouridine synthase I, catalytic domain, C-terminal subdomain"/>
    <property type="match status" value="1"/>
</dbReference>
<comment type="caution">
    <text evidence="7">The sequence shown here is derived from an EMBL/GenBank/DDBJ whole genome shotgun (WGS) entry which is preliminary data.</text>
</comment>
<evidence type="ECO:0000256" key="3">
    <source>
        <dbReference type="ARBA" id="ARBA00023235"/>
    </source>
</evidence>
<protein>
    <recommendedName>
        <fullName evidence="4">tRNA pseudouridine synthase A</fullName>
        <ecNumber evidence="4">5.4.99.12</ecNumber>
    </recommendedName>
    <alternativeName>
        <fullName evidence="4">tRNA pseudouridine(38-40) synthase</fullName>
    </alternativeName>
    <alternativeName>
        <fullName evidence="4">tRNA pseudouridylate synthase I</fullName>
    </alternativeName>
    <alternativeName>
        <fullName evidence="4">tRNA-uridine isomerase I</fullName>
    </alternativeName>
</protein>
<dbReference type="EC" id="5.4.99.12" evidence="4"/>
<evidence type="ECO:0000256" key="4">
    <source>
        <dbReference type="HAMAP-Rule" id="MF_00171"/>
    </source>
</evidence>
<dbReference type="InterPro" id="IPR020103">
    <property type="entry name" value="PsdUridine_synth_cat_dom_sf"/>
</dbReference>
<comment type="caution">
    <text evidence="4">Lacks conserved residue(s) required for the propagation of feature annotation.</text>
</comment>
<dbReference type="SUPFAM" id="SSF55120">
    <property type="entry name" value="Pseudouridine synthase"/>
    <property type="match status" value="1"/>
</dbReference>
<feature type="binding site" evidence="4">
    <location>
        <position position="172"/>
    </location>
    <ligand>
        <name>substrate</name>
    </ligand>
</feature>
<proteinExistence type="inferred from homology"/>
<evidence type="ECO:0000256" key="5">
    <source>
        <dbReference type="RuleBase" id="RU003792"/>
    </source>
</evidence>
<accession>A0ABQ1NXB1</accession>
<dbReference type="InterPro" id="IPR020097">
    <property type="entry name" value="PsdUridine_synth_TruA_a/b_dom"/>
</dbReference>
<keyword evidence="8" id="KW-1185">Reference proteome</keyword>
<dbReference type="HAMAP" id="MF_00171">
    <property type="entry name" value="TruA"/>
    <property type="match status" value="1"/>
</dbReference>
<organism evidence="7 8">
    <name type="scientific">Tersicoccus solisilvae</name>
    <dbReference type="NCBI Taxonomy" id="1882339"/>
    <lineage>
        <taxon>Bacteria</taxon>
        <taxon>Bacillati</taxon>
        <taxon>Actinomycetota</taxon>
        <taxon>Actinomycetes</taxon>
        <taxon>Micrococcales</taxon>
        <taxon>Micrococcaceae</taxon>
        <taxon>Tersicoccus</taxon>
    </lineage>
</organism>
<feature type="active site" description="Nucleophile" evidence="4">
    <location>
        <position position="92"/>
    </location>
</feature>
<evidence type="ECO:0000313" key="7">
    <source>
        <dbReference type="EMBL" id="GGC85950.1"/>
    </source>
</evidence>
<dbReference type="InterPro" id="IPR001406">
    <property type="entry name" value="PsdUridine_synth_TruA"/>
</dbReference>
<dbReference type="InterPro" id="IPR020094">
    <property type="entry name" value="TruA/RsuA/RluB/E/F_N"/>
</dbReference>